<dbReference type="AlphaFoldDB" id="A0A5B9W580"/>
<dbReference type="KEGG" id="agv:OJF2_42750"/>
<keyword evidence="3" id="KW-1185">Reference proteome</keyword>
<reference evidence="2 3" key="1">
    <citation type="submission" date="2019-08" db="EMBL/GenBank/DDBJ databases">
        <title>Deep-cultivation of Planctomycetes and their phenomic and genomic characterization uncovers novel biology.</title>
        <authorList>
            <person name="Wiegand S."/>
            <person name="Jogler M."/>
            <person name="Boedeker C."/>
            <person name="Pinto D."/>
            <person name="Vollmers J."/>
            <person name="Rivas-Marin E."/>
            <person name="Kohn T."/>
            <person name="Peeters S.H."/>
            <person name="Heuer A."/>
            <person name="Rast P."/>
            <person name="Oberbeckmann S."/>
            <person name="Bunk B."/>
            <person name="Jeske O."/>
            <person name="Meyerdierks A."/>
            <person name="Storesund J.E."/>
            <person name="Kallscheuer N."/>
            <person name="Luecker S."/>
            <person name="Lage O.M."/>
            <person name="Pohl T."/>
            <person name="Merkel B.J."/>
            <person name="Hornburger P."/>
            <person name="Mueller R.-W."/>
            <person name="Bruemmer F."/>
            <person name="Labrenz M."/>
            <person name="Spormann A.M."/>
            <person name="Op den Camp H."/>
            <person name="Overmann J."/>
            <person name="Amann R."/>
            <person name="Jetten M.S.M."/>
            <person name="Mascher T."/>
            <person name="Medema M.H."/>
            <person name="Devos D.P."/>
            <person name="Kaster A.-K."/>
            <person name="Ovreas L."/>
            <person name="Rohde M."/>
            <person name="Galperin M.Y."/>
            <person name="Jogler C."/>
        </authorList>
    </citation>
    <scope>NUCLEOTIDE SEQUENCE [LARGE SCALE GENOMIC DNA]</scope>
    <source>
        <strain evidence="2 3">OJF2</strain>
    </source>
</reference>
<evidence type="ECO:0008006" key="4">
    <source>
        <dbReference type="Google" id="ProtNLM"/>
    </source>
</evidence>
<dbReference type="PROSITE" id="PS51257">
    <property type="entry name" value="PROKAR_LIPOPROTEIN"/>
    <property type="match status" value="1"/>
</dbReference>
<proteinExistence type="predicted"/>
<evidence type="ECO:0000313" key="2">
    <source>
        <dbReference type="EMBL" id="QEH35718.1"/>
    </source>
</evidence>
<dbReference type="RefSeq" id="WP_148595481.1">
    <property type="nucleotide sequence ID" value="NZ_CP042997.1"/>
</dbReference>
<sequence length="86" mass="8698">MKTTARMAVLGATLALVTGCTGNHLRHNREKLGREPVQLPTAPTLERSGAAPAGAAAPSPAPLSPFGANMQDASPSPLTSTQPAGR</sequence>
<name>A0A5B9W580_9BACT</name>
<dbReference type="Proteomes" id="UP000324233">
    <property type="component" value="Chromosome"/>
</dbReference>
<feature type="region of interest" description="Disordered" evidence="1">
    <location>
        <begin position="26"/>
        <end position="86"/>
    </location>
</feature>
<protein>
    <recommendedName>
        <fullName evidence="4">Lipoprotein</fullName>
    </recommendedName>
</protein>
<accession>A0A5B9W580</accession>
<gene>
    <name evidence="2" type="ORF">OJF2_42750</name>
</gene>
<feature type="compositionally biased region" description="Polar residues" evidence="1">
    <location>
        <begin position="71"/>
        <end position="86"/>
    </location>
</feature>
<feature type="compositionally biased region" description="Low complexity" evidence="1">
    <location>
        <begin position="48"/>
        <end position="68"/>
    </location>
</feature>
<evidence type="ECO:0000313" key="3">
    <source>
        <dbReference type="Proteomes" id="UP000324233"/>
    </source>
</evidence>
<evidence type="ECO:0000256" key="1">
    <source>
        <dbReference type="SAM" id="MobiDB-lite"/>
    </source>
</evidence>
<dbReference type="EMBL" id="CP042997">
    <property type="protein sequence ID" value="QEH35718.1"/>
    <property type="molecule type" value="Genomic_DNA"/>
</dbReference>
<organism evidence="2 3">
    <name type="scientific">Aquisphaera giovannonii</name>
    <dbReference type="NCBI Taxonomy" id="406548"/>
    <lineage>
        <taxon>Bacteria</taxon>
        <taxon>Pseudomonadati</taxon>
        <taxon>Planctomycetota</taxon>
        <taxon>Planctomycetia</taxon>
        <taxon>Isosphaerales</taxon>
        <taxon>Isosphaeraceae</taxon>
        <taxon>Aquisphaera</taxon>
    </lineage>
</organism>